<dbReference type="EMBL" id="JALZWP010000028">
    <property type="protein sequence ID" value="MCL1630192.1"/>
    <property type="molecule type" value="Genomic_DNA"/>
</dbReference>
<dbReference type="PANTHER" id="PTHR35342">
    <property type="entry name" value="TRICARBOXYLIC TRANSPORT PROTEIN"/>
    <property type="match status" value="1"/>
</dbReference>
<feature type="transmembrane region" description="Helical" evidence="1">
    <location>
        <begin position="319"/>
        <end position="340"/>
    </location>
</feature>
<feature type="transmembrane region" description="Helical" evidence="1">
    <location>
        <begin position="467"/>
        <end position="484"/>
    </location>
</feature>
<feature type="domain" description="DUF112" evidence="2">
    <location>
        <begin position="19"/>
        <end position="436"/>
    </location>
</feature>
<dbReference type="PANTHER" id="PTHR35342:SF5">
    <property type="entry name" value="TRICARBOXYLIC TRANSPORT PROTEIN"/>
    <property type="match status" value="1"/>
</dbReference>
<evidence type="ECO:0000313" key="4">
    <source>
        <dbReference type="Proteomes" id="UP001202550"/>
    </source>
</evidence>
<dbReference type="Proteomes" id="UP001202550">
    <property type="component" value="Unassembled WGS sequence"/>
</dbReference>
<dbReference type="InterPro" id="IPR002823">
    <property type="entry name" value="DUF112_TM"/>
</dbReference>
<evidence type="ECO:0000256" key="1">
    <source>
        <dbReference type="SAM" id="Phobius"/>
    </source>
</evidence>
<feature type="transmembrane region" description="Helical" evidence="1">
    <location>
        <begin position="352"/>
        <end position="374"/>
    </location>
</feature>
<proteinExistence type="predicted"/>
<feature type="transmembrane region" description="Helical" evidence="1">
    <location>
        <begin position="12"/>
        <end position="38"/>
    </location>
</feature>
<feature type="transmembrane region" description="Helical" evidence="1">
    <location>
        <begin position="165"/>
        <end position="182"/>
    </location>
</feature>
<keyword evidence="1" id="KW-0472">Membrane</keyword>
<organism evidence="3 4">
    <name type="scientific">Roseinatronobacter domitianus</name>
    <dbReference type="NCBI Taxonomy" id="2940293"/>
    <lineage>
        <taxon>Bacteria</taxon>
        <taxon>Pseudomonadati</taxon>
        <taxon>Pseudomonadota</taxon>
        <taxon>Alphaproteobacteria</taxon>
        <taxon>Rhodobacterales</taxon>
        <taxon>Paracoccaceae</taxon>
        <taxon>Roseinatronobacter</taxon>
    </lineage>
</organism>
<sequence length="494" mass="50349">MDISAWAQGFALALTGQNLLLCFSGAVLGTLVGVLPGIGPAATLALLLPLTFALEPTGAIIMLAAIYFGAQYGGSTTSILLNVPGECSGVVTALDGHKMALAGRAGPAIAIAALASLFAGLVTAVVIATVAAPLSAMTTAIAPAGLVGLIGLGLFAAAIISPGPVLPALALILIGAAFGLVGTDLAGGMPRFTFGIPELRDGIGFVPLVMGLFGLAELIRALEAGNRPQRIRLVRWPWPTRADIKNAWAPTLRGTAIGSALGVLPGASTLLAALAARGVENAFPTSDQRLGNGAVAGVAAPEAANNAAAQSALVPLLTLGLPGSPVMAVLAGALMIHAIMPGPAFIAQNPDLFAALMGSLILGNIILVVLNLPLAGVWASLLRVPFRRLVPLIIVISLIGVHSVNNSLFDVWLMLGFGVFGWGLLRLGLEPTPLVLGFILGPAFEEYLRRTLLFSRGDATVLLTDPISGTCFAIIVALGSWVILKRMMQALKTA</sequence>
<name>A0ABT0M5Q0_9RHOB</name>
<protein>
    <submittedName>
        <fullName evidence="3">Tripartite tricarboxylate transporter permease</fullName>
    </submittedName>
</protein>
<feature type="transmembrane region" description="Helical" evidence="1">
    <location>
        <begin position="108"/>
        <end position="134"/>
    </location>
</feature>
<evidence type="ECO:0000259" key="2">
    <source>
        <dbReference type="Pfam" id="PF01970"/>
    </source>
</evidence>
<keyword evidence="1" id="KW-0812">Transmembrane</keyword>
<feature type="transmembrane region" description="Helical" evidence="1">
    <location>
        <begin position="140"/>
        <end position="160"/>
    </location>
</feature>
<dbReference type="RefSeq" id="WP_249060845.1">
    <property type="nucleotide sequence ID" value="NZ_JALZWP010000028.1"/>
</dbReference>
<reference evidence="3 4" key="1">
    <citation type="submission" date="2022-05" db="EMBL/GenBank/DDBJ databases">
        <title>Seasonal and diel survey of microbial diversity of the Tyrrhenian coast.</title>
        <authorList>
            <person name="Gattoni G."/>
            <person name="Corral P."/>
        </authorList>
    </citation>
    <scope>NUCLEOTIDE SEQUENCE [LARGE SCALE GENOMIC DNA]</scope>
    <source>
        <strain evidence="3 4">V10</strain>
    </source>
</reference>
<accession>A0ABT0M5Q0</accession>
<evidence type="ECO:0000313" key="3">
    <source>
        <dbReference type="EMBL" id="MCL1630192.1"/>
    </source>
</evidence>
<feature type="transmembrane region" description="Helical" evidence="1">
    <location>
        <begin position="202"/>
        <end position="222"/>
    </location>
</feature>
<dbReference type="Pfam" id="PF01970">
    <property type="entry name" value="TctA"/>
    <property type="match status" value="1"/>
</dbReference>
<feature type="transmembrane region" description="Helical" evidence="1">
    <location>
        <begin position="411"/>
        <end position="429"/>
    </location>
</feature>
<feature type="transmembrane region" description="Helical" evidence="1">
    <location>
        <begin position="44"/>
        <end position="68"/>
    </location>
</feature>
<gene>
    <name evidence="3" type="ORF">M3N55_15835</name>
</gene>
<keyword evidence="1" id="KW-1133">Transmembrane helix</keyword>
<feature type="transmembrane region" description="Helical" evidence="1">
    <location>
        <begin position="386"/>
        <end position="404"/>
    </location>
</feature>
<feature type="transmembrane region" description="Helical" evidence="1">
    <location>
        <begin position="255"/>
        <end position="276"/>
    </location>
</feature>
<keyword evidence="4" id="KW-1185">Reference proteome</keyword>
<comment type="caution">
    <text evidence="3">The sequence shown here is derived from an EMBL/GenBank/DDBJ whole genome shotgun (WGS) entry which is preliminary data.</text>
</comment>